<dbReference type="RefSeq" id="WP_406695937.1">
    <property type="nucleotide sequence ID" value="NZ_CP155447.1"/>
</dbReference>
<dbReference type="AlphaFoldDB" id="A0AAU7CDB1"/>
<feature type="chain" id="PRO_5043941256" evidence="1">
    <location>
        <begin position="25"/>
        <end position="1002"/>
    </location>
</feature>
<dbReference type="SUPFAM" id="SSF52266">
    <property type="entry name" value="SGNH hydrolase"/>
    <property type="match status" value="2"/>
</dbReference>
<dbReference type="GO" id="GO:0004622">
    <property type="term" value="F:phosphatidylcholine lysophospholipase activity"/>
    <property type="evidence" value="ECO:0007669"/>
    <property type="project" value="TreeGrafter"/>
</dbReference>
<name>A0AAU7CDB1_9BACT</name>
<feature type="signal peptide" evidence="1">
    <location>
        <begin position="1"/>
        <end position="24"/>
    </location>
</feature>
<dbReference type="InterPro" id="IPR051532">
    <property type="entry name" value="Ester_Hydrolysis_Enzymes"/>
</dbReference>
<dbReference type="InterPro" id="IPR036278">
    <property type="entry name" value="Sialidase_sf"/>
</dbReference>
<dbReference type="PANTHER" id="PTHR30383">
    <property type="entry name" value="THIOESTERASE 1/PROTEASE 1/LYSOPHOSPHOLIPASE L1"/>
    <property type="match status" value="1"/>
</dbReference>
<dbReference type="Pfam" id="PF13472">
    <property type="entry name" value="Lipase_GDSL_2"/>
    <property type="match status" value="2"/>
</dbReference>
<dbReference type="InterPro" id="IPR013830">
    <property type="entry name" value="SGNH_hydro"/>
</dbReference>
<evidence type="ECO:0000313" key="3">
    <source>
        <dbReference type="EMBL" id="XBH03201.1"/>
    </source>
</evidence>
<dbReference type="PANTHER" id="PTHR30383:SF5">
    <property type="entry name" value="SGNH HYDROLASE-TYPE ESTERASE DOMAIN-CONTAINING PROTEIN"/>
    <property type="match status" value="1"/>
</dbReference>
<dbReference type="SUPFAM" id="SSF50939">
    <property type="entry name" value="Sialidases"/>
    <property type="match status" value="1"/>
</dbReference>
<dbReference type="Gene3D" id="3.40.50.1110">
    <property type="entry name" value="SGNH hydrolase"/>
    <property type="match status" value="2"/>
</dbReference>
<dbReference type="InterPro" id="IPR036514">
    <property type="entry name" value="SGNH_hydro_sf"/>
</dbReference>
<sequence length="1002" mass="110540">MPIRRPTACLAASLFLLSIARAEAPPNPPAGPAPALTVVTLGDSITKGVRAGVSPEETFAAITECELKAKGINVQVVNLGVGGERTDQALKRLDEICTPRPQFVTVMYGTNDSYVDPGKEGPRLTLEQFRKNLRAIVEGLLLRGIDPILMTAPREAENAPLNGLGENRNIRLAPFMVACREVAKECRVPLVDHFARWTDAESKGQSLKDWTTDGYHPNPVGHQDLASAIVPVLLKTIRPDTPRVPFTTRLDTVLEHDDGKFLWYHPRVTSIPSPDAKADPNVLMTLQKHLNVSDHYSGLSVMRSKDLGRTWIGPDAVSELDWIREAGNVDVAVADVTPGWHPATGKVLAVGAQVRYSKKGEQLEDQARSNQTAYAVFDPTSGRWTPWRRLEMPVGPTFDFARSACAQFVVEPDGSVLLPFYIGRSATVPYAVTVVRCRFDGDKLTYVEHGDVLALDVARGLYEPSLVRAGGRFFLTIRNDNKGYVTASNDGLHYRPVKAWTFDDGQELGSYNTQQHWLTHGDGLFLVYTRRGANNDHIIRHRAPLFLAQVDPERLSVIRATEQVLVPERGAELGNFGAAAINDRESWVTVSEGMWNETARKRGAKGALFVARVLWEEPKTPVLPTTRAALQGGKPVRVVCFGDSVTGVYYHTGSRRAYTDMLGVALRRTYPTAEVAMTNAGISGHTTRDALARIDRDVLSHKPTLVTVMFGLNDVARLPIEEYRKNLGEIIARCQAAGAEVLLCTPNNVITTKDRPIGRLLTYCQAAREVSKSLNVPVCDVYAELETQRERDPLAWRLCMSDEIHPNMDGHKRIAESLSHAITGKDVSLADVAPLPPLLSRTAARLKAGQPIRLVAMPPFDEQLSAALKAEAPDARLEITRWPTEGKTLSELEQDAKARIRPTAPDLVVIAAPRSARSETLESLIHDYAWLMNWSLNFGAGGWDCIVVHPSVISPDPAGEHDDLIRQLVRAQDLPLIDRRPGDDRPATEILRAWLSQNPWRE</sequence>
<keyword evidence="1" id="KW-0732">Signal</keyword>
<evidence type="ECO:0000256" key="1">
    <source>
        <dbReference type="SAM" id="SignalP"/>
    </source>
</evidence>
<dbReference type="EMBL" id="CP155447">
    <property type="protein sequence ID" value="XBH03201.1"/>
    <property type="molecule type" value="Genomic_DNA"/>
</dbReference>
<protein>
    <submittedName>
        <fullName evidence="3">GDSL-type esterase/lipase family protein</fullName>
    </submittedName>
</protein>
<dbReference type="CDD" id="cd15482">
    <property type="entry name" value="Sialidase_non-viral"/>
    <property type="match status" value="1"/>
</dbReference>
<reference evidence="3" key="1">
    <citation type="submission" date="2024-05" db="EMBL/GenBank/DDBJ databases">
        <title>Planctomycetes of the genus Singulisphaera possess chitinolytic capabilities.</title>
        <authorList>
            <person name="Ivanova A."/>
        </authorList>
    </citation>
    <scope>NUCLEOTIDE SEQUENCE</scope>
    <source>
        <strain evidence="3">Ch08T</strain>
    </source>
</reference>
<feature type="domain" description="SGNH hydrolase-type esterase" evidence="2">
    <location>
        <begin position="41"/>
        <end position="223"/>
    </location>
</feature>
<gene>
    <name evidence="3" type="ORF">V5E97_33575</name>
</gene>
<organism evidence="3">
    <name type="scientific">Singulisphaera sp. Ch08</name>
    <dbReference type="NCBI Taxonomy" id="3120278"/>
    <lineage>
        <taxon>Bacteria</taxon>
        <taxon>Pseudomonadati</taxon>
        <taxon>Planctomycetota</taxon>
        <taxon>Planctomycetia</taxon>
        <taxon>Isosphaerales</taxon>
        <taxon>Isosphaeraceae</taxon>
        <taxon>Singulisphaera</taxon>
    </lineage>
</organism>
<evidence type="ECO:0000259" key="2">
    <source>
        <dbReference type="Pfam" id="PF13472"/>
    </source>
</evidence>
<feature type="domain" description="SGNH hydrolase-type esterase" evidence="2">
    <location>
        <begin position="640"/>
        <end position="813"/>
    </location>
</feature>
<accession>A0AAU7CDB1</accession>
<proteinExistence type="predicted"/>